<keyword evidence="3" id="KW-1185">Reference proteome</keyword>
<dbReference type="EMBL" id="JACEIK010009049">
    <property type="protein sequence ID" value="MCE3051900.1"/>
    <property type="molecule type" value="Genomic_DNA"/>
</dbReference>
<protein>
    <submittedName>
        <fullName evidence="2">Uncharacterized protein</fullName>
    </submittedName>
</protein>
<gene>
    <name evidence="2" type="ORF">HAX54_051148</name>
</gene>
<evidence type="ECO:0000313" key="2">
    <source>
        <dbReference type="EMBL" id="MCE3051900.1"/>
    </source>
</evidence>
<feature type="non-terminal residue" evidence="2">
    <location>
        <position position="1"/>
    </location>
</feature>
<feature type="compositionally biased region" description="Polar residues" evidence="1">
    <location>
        <begin position="1"/>
        <end position="14"/>
    </location>
</feature>
<evidence type="ECO:0000256" key="1">
    <source>
        <dbReference type="SAM" id="MobiDB-lite"/>
    </source>
</evidence>
<dbReference type="Proteomes" id="UP000823775">
    <property type="component" value="Unassembled WGS sequence"/>
</dbReference>
<name>A0ABS8WM19_DATST</name>
<accession>A0ABS8WM19</accession>
<comment type="caution">
    <text evidence="2">The sequence shown here is derived from an EMBL/GenBank/DDBJ whole genome shotgun (WGS) entry which is preliminary data.</text>
</comment>
<evidence type="ECO:0000313" key="3">
    <source>
        <dbReference type="Proteomes" id="UP000823775"/>
    </source>
</evidence>
<proteinExistence type="predicted"/>
<feature type="region of interest" description="Disordered" evidence="1">
    <location>
        <begin position="1"/>
        <end position="25"/>
    </location>
</feature>
<organism evidence="2 3">
    <name type="scientific">Datura stramonium</name>
    <name type="common">Jimsonweed</name>
    <name type="synonym">Common thornapple</name>
    <dbReference type="NCBI Taxonomy" id="4076"/>
    <lineage>
        <taxon>Eukaryota</taxon>
        <taxon>Viridiplantae</taxon>
        <taxon>Streptophyta</taxon>
        <taxon>Embryophyta</taxon>
        <taxon>Tracheophyta</taxon>
        <taxon>Spermatophyta</taxon>
        <taxon>Magnoliopsida</taxon>
        <taxon>eudicotyledons</taxon>
        <taxon>Gunneridae</taxon>
        <taxon>Pentapetalae</taxon>
        <taxon>asterids</taxon>
        <taxon>lamiids</taxon>
        <taxon>Solanales</taxon>
        <taxon>Solanaceae</taxon>
        <taxon>Solanoideae</taxon>
        <taxon>Datureae</taxon>
        <taxon>Datura</taxon>
    </lineage>
</organism>
<reference evidence="2 3" key="1">
    <citation type="journal article" date="2021" name="BMC Genomics">
        <title>Datura genome reveals duplications of psychoactive alkaloid biosynthetic genes and high mutation rate following tissue culture.</title>
        <authorList>
            <person name="Rajewski A."/>
            <person name="Carter-House D."/>
            <person name="Stajich J."/>
            <person name="Litt A."/>
        </authorList>
    </citation>
    <scope>NUCLEOTIDE SEQUENCE [LARGE SCALE GENOMIC DNA]</scope>
    <source>
        <strain evidence="2">AR-01</strain>
    </source>
</reference>
<sequence>WIHCSKNLTTTANDGRQCDESPADNDWKGRNKTLKHVLTMILVYVYDGVMELGRVLPMQYHCSGNLIAATVLSPSQ</sequence>